<evidence type="ECO:0000313" key="2">
    <source>
        <dbReference type="Proteomes" id="UP001379533"/>
    </source>
</evidence>
<dbReference type="EMBL" id="CP089982">
    <property type="protein sequence ID" value="WXA98769.1"/>
    <property type="molecule type" value="Genomic_DNA"/>
</dbReference>
<sequence>MRRFRRTLRASLLAVPFILFAGFSFAVRHYEGLSFLLDQYDFGGLPQEERAAQVRQAGQMAIERIAQEEGMTADEVRERLAENTAYEAARRAPVETRAALETLAHEATSRKSTPVAVAAYALVRALERHDCGAAAVALADLDAKVASVEGGRDVLSQRTERVHRGMALICTGDL</sequence>
<reference evidence="1 2" key="1">
    <citation type="submission" date="2021-12" db="EMBL/GenBank/DDBJ databases">
        <title>Discovery of the Pendulisporaceae a myxobacterial family with distinct sporulation behavior and unique specialized metabolism.</title>
        <authorList>
            <person name="Garcia R."/>
            <person name="Popoff A."/>
            <person name="Bader C.D."/>
            <person name="Loehr J."/>
            <person name="Walesch S."/>
            <person name="Walt C."/>
            <person name="Boldt J."/>
            <person name="Bunk B."/>
            <person name="Haeckl F.J.F.P.J."/>
            <person name="Gunesch A.P."/>
            <person name="Birkelbach J."/>
            <person name="Nuebel U."/>
            <person name="Pietschmann T."/>
            <person name="Bach T."/>
            <person name="Mueller R."/>
        </authorList>
    </citation>
    <scope>NUCLEOTIDE SEQUENCE [LARGE SCALE GENOMIC DNA]</scope>
    <source>
        <strain evidence="1 2">MSr12523</strain>
    </source>
</reference>
<accession>A0ABZ2KP49</accession>
<organism evidence="1 2">
    <name type="scientific">Pendulispora brunnea</name>
    <dbReference type="NCBI Taxonomy" id="2905690"/>
    <lineage>
        <taxon>Bacteria</taxon>
        <taxon>Pseudomonadati</taxon>
        <taxon>Myxococcota</taxon>
        <taxon>Myxococcia</taxon>
        <taxon>Myxococcales</taxon>
        <taxon>Sorangiineae</taxon>
        <taxon>Pendulisporaceae</taxon>
        <taxon>Pendulispora</taxon>
    </lineage>
</organism>
<dbReference type="Proteomes" id="UP001379533">
    <property type="component" value="Chromosome"/>
</dbReference>
<proteinExistence type="predicted"/>
<keyword evidence="2" id="KW-1185">Reference proteome</keyword>
<name>A0ABZ2KP49_9BACT</name>
<gene>
    <name evidence="1" type="ORF">LZC95_18300</name>
</gene>
<protein>
    <submittedName>
        <fullName evidence="1">Uncharacterized protein</fullName>
    </submittedName>
</protein>
<evidence type="ECO:0000313" key="1">
    <source>
        <dbReference type="EMBL" id="WXA98769.1"/>
    </source>
</evidence>
<dbReference type="RefSeq" id="WP_394849384.1">
    <property type="nucleotide sequence ID" value="NZ_CP089982.1"/>
</dbReference>